<organism evidence="2 3">
    <name type="scientific">Thalassiosira oceanica</name>
    <name type="common">Marine diatom</name>
    <dbReference type="NCBI Taxonomy" id="159749"/>
    <lineage>
        <taxon>Eukaryota</taxon>
        <taxon>Sar</taxon>
        <taxon>Stramenopiles</taxon>
        <taxon>Ochrophyta</taxon>
        <taxon>Bacillariophyta</taxon>
        <taxon>Coscinodiscophyceae</taxon>
        <taxon>Thalassiosirophycidae</taxon>
        <taxon>Thalassiosirales</taxon>
        <taxon>Thalassiosiraceae</taxon>
        <taxon>Thalassiosira</taxon>
    </lineage>
</organism>
<feature type="compositionally biased region" description="Polar residues" evidence="1">
    <location>
        <begin position="52"/>
        <end position="61"/>
    </location>
</feature>
<evidence type="ECO:0000313" key="3">
    <source>
        <dbReference type="Proteomes" id="UP000266841"/>
    </source>
</evidence>
<gene>
    <name evidence="2" type="ORF">THAOC_21660</name>
</gene>
<evidence type="ECO:0000313" key="2">
    <source>
        <dbReference type="EMBL" id="EJK58232.1"/>
    </source>
</evidence>
<keyword evidence="3" id="KW-1185">Reference proteome</keyword>
<reference evidence="2 3" key="1">
    <citation type="journal article" date="2012" name="Genome Biol.">
        <title>Genome and low-iron response of an oceanic diatom adapted to chronic iron limitation.</title>
        <authorList>
            <person name="Lommer M."/>
            <person name="Specht M."/>
            <person name="Roy A.S."/>
            <person name="Kraemer L."/>
            <person name="Andreson R."/>
            <person name="Gutowska M.A."/>
            <person name="Wolf J."/>
            <person name="Bergner S.V."/>
            <person name="Schilhabel M.B."/>
            <person name="Klostermeier U.C."/>
            <person name="Beiko R.G."/>
            <person name="Rosenstiel P."/>
            <person name="Hippler M."/>
            <person name="Laroche J."/>
        </authorList>
    </citation>
    <scope>NUCLEOTIDE SEQUENCE [LARGE SCALE GENOMIC DNA]</scope>
    <source>
        <strain evidence="2 3">CCMP1005</strain>
    </source>
</reference>
<name>K0SIC2_THAOC</name>
<feature type="region of interest" description="Disordered" evidence="1">
    <location>
        <begin position="38"/>
        <end position="77"/>
    </location>
</feature>
<accession>K0SIC2</accession>
<dbReference type="EMBL" id="AGNL01025813">
    <property type="protein sequence ID" value="EJK58232.1"/>
    <property type="molecule type" value="Genomic_DNA"/>
</dbReference>
<protein>
    <submittedName>
        <fullName evidence="2">Uncharacterized protein</fullName>
    </submittedName>
</protein>
<sequence length="77" mass="7867">GGGGGGGGGGGEGGPAVIRHLPLMLSIPDVARRELSNGRRIVPGGSRRRTRNFATDLSETSGDYRAASFGEREDPSS</sequence>
<dbReference type="Proteomes" id="UP000266841">
    <property type="component" value="Unassembled WGS sequence"/>
</dbReference>
<feature type="non-terminal residue" evidence="2">
    <location>
        <position position="1"/>
    </location>
</feature>
<proteinExistence type="predicted"/>
<dbReference type="AlphaFoldDB" id="K0SIC2"/>
<evidence type="ECO:0000256" key="1">
    <source>
        <dbReference type="SAM" id="MobiDB-lite"/>
    </source>
</evidence>
<comment type="caution">
    <text evidence="2">The sequence shown here is derived from an EMBL/GenBank/DDBJ whole genome shotgun (WGS) entry which is preliminary data.</text>
</comment>